<protein>
    <recommendedName>
        <fullName evidence="4">Thioredoxin domain-containing protein</fullName>
    </recommendedName>
</protein>
<feature type="compositionally biased region" description="Polar residues" evidence="1">
    <location>
        <begin position="1"/>
        <end position="20"/>
    </location>
</feature>
<dbReference type="Proteomes" id="UP000178129">
    <property type="component" value="Unassembled WGS sequence"/>
</dbReference>
<gene>
    <name evidence="2" type="ORF">RCO7_08778</name>
</gene>
<dbReference type="EMBL" id="FJUW01000011">
    <property type="protein sequence ID" value="CZS95783.1"/>
    <property type="molecule type" value="Genomic_DNA"/>
</dbReference>
<evidence type="ECO:0000313" key="3">
    <source>
        <dbReference type="Proteomes" id="UP000178129"/>
    </source>
</evidence>
<dbReference type="AlphaFoldDB" id="A0A1E1KCK0"/>
<dbReference type="InterPro" id="IPR036249">
    <property type="entry name" value="Thioredoxin-like_sf"/>
</dbReference>
<reference evidence="3" key="1">
    <citation type="submission" date="2016-03" db="EMBL/GenBank/DDBJ databases">
        <authorList>
            <person name="Ploux O."/>
        </authorList>
    </citation>
    <scope>NUCLEOTIDE SEQUENCE [LARGE SCALE GENOMIC DNA]</scope>
    <source>
        <strain evidence="3">UK7</strain>
    </source>
</reference>
<feature type="region of interest" description="Disordered" evidence="1">
    <location>
        <begin position="1"/>
        <end position="39"/>
    </location>
</feature>
<sequence length="191" mass="20707">MSFLQELSSWASPNPVTTSPAPEIGSKAPSTSKLSFPSSDGKPTVITFLRHCGCPFAEKTFLSLRDLAAKDPGKNYIAVSHSSGPATTHWLSSVGGQGKVRVIVDDERELYGKWGLGVSSTWHVLNPWSLYAVWMLGKKENIWNKPTESGSRWQTSGSFAVGKDGLVKWDEVPKAADQVPDFGDAVRALSN</sequence>
<evidence type="ECO:0008006" key="4">
    <source>
        <dbReference type="Google" id="ProtNLM"/>
    </source>
</evidence>
<dbReference type="InParanoid" id="A0A1E1KCK0"/>
<proteinExistence type="predicted"/>
<name>A0A1E1KCK0_9HELO</name>
<evidence type="ECO:0000313" key="2">
    <source>
        <dbReference type="EMBL" id="CZS95783.1"/>
    </source>
</evidence>
<comment type="caution">
    <text evidence="2">The sequence shown here is derived from an EMBL/GenBank/DDBJ whole genome shotgun (WGS) entry which is preliminary data.</text>
</comment>
<dbReference type="PANTHER" id="PTHR42336:SF1">
    <property type="entry name" value="ALKYL HYDROPEROXIDE REDUCTASE SUBUNIT C_ THIOL SPECIFIC ANTIOXIDANT DOMAIN-CONTAINING PROTEIN"/>
    <property type="match status" value="1"/>
</dbReference>
<evidence type="ECO:0000256" key="1">
    <source>
        <dbReference type="SAM" id="MobiDB-lite"/>
    </source>
</evidence>
<dbReference type="Pfam" id="PF13911">
    <property type="entry name" value="AhpC-TSA_2"/>
    <property type="match status" value="1"/>
</dbReference>
<feature type="compositionally biased region" description="Polar residues" evidence="1">
    <location>
        <begin position="28"/>
        <end position="38"/>
    </location>
</feature>
<keyword evidence="3" id="KW-1185">Reference proteome</keyword>
<dbReference type="Gene3D" id="3.40.30.10">
    <property type="entry name" value="Glutaredoxin"/>
    <property type="match status" value="1"/>
</dbReference>
<accession>A0A1E1KCK0</accession>
<organism evidence="2 3">
    <name type="scientific">Rhynchosporium graminicola</name>
    <dbReference type="NCBI Taxonomy" id="2792576"/>
    <lineage>
        <taxon>Eukaryota</taxon>
        <taxon>Fungi</taxon>
        <taxon>Dikarya</taxon>
        <taxon>Ascomycota</taxon>
        <taxon>Pezizomycotina</taxon>
        <taxon>Leotiomycetes</taxon>
        <taxon>Helotiales</taxon>
        <taxon>Ploettnerulaceae</taxon>
        <taxon>Rhynchosporium</taxon>
    </lineage>
</organism>
<dbReference type="PANTHER" id="PTHR42336">
    <property type="entry name" value="THIOREDOXIN DOMAIN-CONTAINING PROTEIN-RELATED"/>
    <property type="match status" value="1"/>
</dbReference>
<dbReference type="SUPFAM" id="SSF52833">
    <property type="entry name" value="Thioredoxin-like"/>
    <property type="match status" value="1"/>
</dbReference>
<dbReference type="InterPro" id="IPR032801">
    <property type="entry name" value="PXL2A/B/C"/>
</dbReference>